<feature type="signal peptide" evidence="1">
    <location>
        <begin position="1"/>
        <end position="23"/>
    </location>
</feature>
<dbReference type="InterPro" id="IPR016024">
    <property type="entry name" value="ARM-type_fold"/>
</dbReference>
<dbReference type="SUPFAM" id="SSF48371">
    <property type="entry name" value="ARM repeat"/>
    <property type="match status" value="1"/>
</dbReference>
<name>A0A834M6I6_RHYFE</name>
<dbReference type="Proteomes" id="UP000625711">
    <property type="component" value="Unassembled WGS sequence"/>
</dbReference>
<dbReference type="AlphaFoldDB" id="A0A834M6I6"/>
<dbReference type="EMBL" id="JAACXV010013313">
    <property type="protein sequence ID" value="KAF7273746.1"/>
    <property type="molecule type" value="Genomic_DNA"/>
</dbReference>
<dbReference type="GO" id="GO:0005635">
    <property type="term" value="C:nuclear envelope"/>
    <property type="evidence" value="ECO:0007669"/>
    <property type="project" value="TreeGrafter"/>
</dbReference>
<organism evidence="2 3">
    <name type="scientific">Rhynchophorus ferrugineus</name>
    <name type="common">Red palm weevil</name>
    <name type="synonym">Curculio ferrugineus</name>
    <dbReference type="NCBI Taxonomy" id="354439"/>
    <lineage>
        <taxon>Eukaryota</taxon>
        <taxon>Metazoa</taxon>
        <taxon>Ecdysozoa</taxon>
        <taxon>Arthropoda</taxon>
        <taxon>Hexapoda</taxon>
        <taxon>Insecta</taxon>
        <taxon>Pterygota</taxon>
        <taxon>Neoptera</taxon>
        <taxon>Endopterygota</taxon>
        <taxon>Coleoptera</taxon>
        <taxon>Polyphaga</taxon>
        <taxon>Cucujiformia</taxon>
        <taxon>Curculionidae</taxon>
        <taxon>Dryophthorinae</taxon>
        <taxon>Rhynchophorus</taxon>
    </lineage>
</organism>
<dbReference type="GO" id="GO:0005829">
    <property type="term" value="C:cytosol"/>
    <property type="evidence" value="ECO:0007669"/>
    <property type="project" value="TreeGrafter"/>
</dbReference>
<dbReference type="Gene3D" id="1.25.10.10">
    <property type="entry name" value="Leucine-rich Repeat Variant"/>
    <property type="match status" value="1"/>
</dbReference>
<keyword evidence="1" id="KW-0732">Signal</keyword>
<evidence type="ECO:0000313" key="2">
    <source>
        <dbReference type="EMBL" id="KAF7273746.1"/>
    </source>
</evidence>
<protein>
    <submittedName>
        <fullName evidence="2">Uncharacterized protein</fullName>
    </submittedName>
</protein>
<dbReference type="GO" id="GO:0006606">
    <property type="term" value="P:protein import into nucleus"/>
    <property type="evidence" value="ECO:0007669"/>
    <property type="project" value="TreeGrafter"/>
</dbReference>
<evidence type="ECO:0000256" key="1">
    <source>
        <dbReference type="SAM" id="SignalP"/>
    </source>
</evidence>
<keyword evidence="3" id="KW-1185">Reference proteome</keyword>
<evidence type="ECO:0000313" key="3">
    <source>
        <dbReference type="Proteomes" id="UP000625711"/>
    </source>
</evidence>
<accession>A0A834M6I6</accession>
<gene>
    <name evidence="2" type="ORF">GWI33_013565</name>
</gene>
<comment type="caution">
    <text evidence="2">The sequence shown here is derived from an EMBL/GenBank/DDBJ whole genome shotgun (WGS) entry which is preliminary data.</text>
</comment>
<dbReference type="PANTHER" id="PTHR10997">
    <property type="entry name" value="IMPORTIN-7, 8, 11"/>
    <property type="match status" value="1"/>
</dbReference>
<sequence length="982" mass="114636">MSWWLYLFSLIEHLFCVLKMIEGSDKMNKSPIFEAITCCLSCALQPDSELQKANNDRLRKLEVIEEYPLTLCEIIGCNDEALAERHLASVFLKNYLEQIFLHKRECSFFFEKGHGKKIALMLLNHLEIPHTNLKIMVSYNLAILLAIGFWDVLTLQLNEMTQSKNPETVNNAVLVLAQVIDRHFFESDTNFRVEHHWFNVLLDVFKRTNIRADTRGSVIRPMFMMMKYIRPSENFISECWTKLSDEFKTALNEPFSPQCDFQFKGEIVRFLNGGIDEFHDYSSIFISPSLPVIANILTHCREVYKRVLKNSEKPPRDISESESDDPTNFIELVASILHYIHSMIDMVYFNVLLDDFDNLLYCIFVFMACHREMEPSLYSEESEKDHHFSMRHASCQILTTSLQKLEEVSSSGNTMFFRTLHQVFQRFTTELEAATVVQDLNYKSYYTTRISEALIFGLSLIKEKIPLRDQEYVFPTHNYINYWTKIQSSKSLNMILTARIIWMCGIFCLECSPSVLEYQLQTVFEKLVNEPKQFFNPLADALCNFLKYYGKMTPEQQCVISNNASEIITCLVEITRKEDEFPLHHSLNALGYFIKAFREIAANNLDVIEDILIKSVNNHLSEQHILKEVNFVVAKLAQNDSFRIVIHDKFLTHMDNVINRFVPNHLRNYIDKALDILNTYALYNPVIDHYLSFYLFMGGMRLLNKADEPEFEVEESAATLLTTLIIKHTDTLKFLQHSSKGPQSLGAFPKLLEAMLQPDVILLPHVCANNCKHAENIVPTWIMFAFICMIRTSATLSYLSMIPGPSGGSALNYIMKSWKCFYIQYLDQMERKIMVLSITRILQHCLENETDYKIMQELQIPCDPSIEQPETTWENLNGMEYIYYLTIICLLYEEKENENQLPQKTLEDYGEDINIRHIEDDQFLYRNHPFNINIINHIVTFLNTVNDMYFSIIRKFLTLSEYYKLRNLGCVLPDINTTEHME</sequence>
<feature type="chain" id="PRO_5032545350" evidence="1">
    <location>
        <begin position="24"/>
        <end position="982"/>
    </location>
</feature>
<dbReference type="InterPro" id="IPR011989">
    <property type="entry name" value="ARM-like"/>
</dbReference>
<reference evidence="2" key="1">
    <citation type="submission" date="2020-08" db="EMBL/GenBank/DDBJ databases">
        <title>Genome sequencing and assembly of the red palm weevil Rhynchophorus ferrugineus.</title>
        <authorList>
            <person name="Dias G.B."/>
            <person name="Bergman C.M."/>
            <person name="Manee M."/>
        </authorList>
    </citation>
    <scope>NUCLEOTIDE SEQUENCE</scope>
    <source>
        <strain evidence="2">AA-2017</strain>
        <tissue evidence="2">Whole larva</tissue>
    </source>
</reference>
<proteinExistence type="predicted"/>
<dbReference type="OrthoDB" id="431626at2759"/>